<evidence type="ECO:0000313" key="4">
    <source>
        <dbReference type="RefSeq" id="XP_029633081.2"/>
    </source>
</evidence>
<evidence type="ECO:0000256" key="2">
    <source>
        <dbReference type="ARBA" id="ARBA00023134"/>
    </source>
</evidence>
<evidence type="ECO:0000313" key="9">
    <source>
        <dbReference type="RefSeq" id="XP_036357421.1"/>
    </source>
</evidence>
<dbReference type="InterPro" id="IPR050227">
    <property type="entry name" value="Rab"/>
</dbReference>
<evidence type="ECO:0000313" key="5">
    <source>
        <dbReference type="RefSeq" id="XP_036357416.1"/>
    </source>
</evidence>
<dbReference type="PANTHER" id="PTHR47977">
    <property type="entry name" value="RAS-RELATED PROTEIN RAB"/>
    <property type="match status" value="1"/>
</dbReference>
<dbReference type="SMART" id="SM00175">
    <property type="entry name" value="RAB"/>
    <property type="match status" value="1"/>
</dbReference>
<dbReference type="InterPro" id="IPR001806">
    <property type="entry name" value="Small_GTPase"/>
</dbReference>
<dbReference type="Pfam" id="PF00071">
    <property type="entry name" value="Ras"/>
    <property type="match status" value="1"/>
</dbReference>
<dbReference type="KEGG" id="osn:115209098"/>
<dbReference type="NCBIfam" id="TIGR00231">
    <property type="entry name" value="small_GTP"/>
    <property type="match status" value="1"/>
</dbReference>
<dbReference type="GO" id="GO:0005525">
    <property type="term" value="F:GTP binding"/>
    <property type="evidence" value="ECO:0007669"/>
    <property type="project" value="UniProtKB-KW"/>
</dbReference>
<dbReference type="RefSeq" id="XP_036357421.1">
    <property type="nucleotide sequence ID" value="XM_036501528.1"/>
</dbReference>
<dbReference type="RefSeq" id="XP_036357420.1">
    <property type="nucleotide sequence ID" value="XM_036501527.1"/>
</dbReference>
<keyword evidence="1" id="KW-0547">Nucleotide-binding</keyword>
<dbReference type="AlphaFoldDB" id="A0A6P7S4J5"/>
<sequence length="221" mass="25228">MLFHRYKQEISCMLKLINCVIRICCIHPFYSLATMTTVLHAKCFLLGSSAIGKTSLCQTFHNDGTNLSKNYNMTTNVDIVVKSVRVPGTRYSVEFIMFDTPSKDCYSEFVQNFYSNASLVIALYDITDTKSFEECNNYLEQILKKNPKGSVICFVVGNKTDLEEQRKISKEEGEGLARKYEAEFCECSVKDMVNIDNPFQHLALSFTKKYEASLEHFSSLT</sequence>
<evidence type="ECO:0000313" key="7">
    <source>
        <dbReference type="RefSeq" id="XP_036357418.1"/>
    </source>
</evidence>
<organism evidence="3 4">
    <name type="scientific">Octopus sinensis</name>
    <name type="common">East Asian common octopus</name>
    <dbReference type="NCBI Taxonomy" id="2607531"/>
    <lineage>
        <taxon>Eukaryota</taxon>
        <taxon>Metazoa</taxon>
        <taxon>Spiralia</taxon>
        <taxon>Lophotrochozoa</taxon>
        <taxon>Mollusca</taxon>
        <taxon>Cephalopoda</taxon>
        <taxon>Coleoidea</taxon>
        <taxon>Octopodiformes</taxon>
        <taxon>Octopoda</taxon>
        <taxon>Incirrata</taxon>
        <taxon>Octopodidae</taxon>
        <taxon>Octopus</taxon>
    </lineage>
</organism>
<dbReference type="Gene3D" id="3.40.50.300">
    <property type="entry name" value="P-loop containing nucleotide triphosphate hydrolases"/>
    <property type="match status" value="1"/>
</dbReference>
<dbReference type="RefSeq" id="XP_036357418.1">
    <property type="nucleotide sequence ID" value="XM_036501525.1"/>
</dbReference>
<evidence type="ECO:0000313" key="8">
    <source>
        <dbReference type="RefSeq" id="XP_036357420.1"/>
    </source>
</evidence>
<dbReference type="RefSeq" id="XP_029633081.2">
    <property type="nucleotide sequence ID" value="XM_029777221.2"/>
</dbReference>
<keyword evidence="3" id="KW-1185">Reference proteome</keyword>
<dbReference type="InterPro" id="IPR027417">
    <property type="entry name" value="P-loop_NTPase"/>
</dbReference>
<gene>
    <name evidence="4 5 6 7 8 9 10" type="primary">LOC115209098</name>
</gene>
<evidence type="ECO:0000313" key="3">
    <source>
        <dbReference type="Proteomes" id="UP000515154"/>
    </source>
</evidence>
<accession>A0A6P7S4J5</accession>
<dbReference type="RefSeq" id="XP_036357417.1">
    <property type="nucleotide sequence ID" value="XM_036501524.1"/>
</dbReference>
<name>A0A6P7S4J5_9MOLL</name>
<dbReference type="GO" id="GO:0003924">
    <property type="term" value="F:GTPase activity"/>
    <property type="evidence" value="ECO:0007669"/>
    <property type="project" value="InterPro"/>
</dbReference>
<dbReference type="PROSITE" id="PS51419">
    <property type="entry name" value="RAB"/>
    <property type="match status" value="1"/>
</dbReference>
<evidence type="ECO:0000313" key="10">
    <source>
        <dbReference type="RefSeq" id="XP_036357422.1"/>
    </source>
</evidence>
<evidence type="ECO:0000256" key="1">
    <source>
        <dbReference type="ARBA" id="ARBA00022741"/>
    </source>
</evidence>
<reference evidence="4 5" key="1">
    <citation type="submission" date="2025-08" db="UniProtKB">
        <authorList>
            <consortium name="RefSeq"/>
        </authorList>
    </citation>
    <scope>IDENTIFICATION</scope>
</reference>
<dbReference type="PROSITE" id="PS51421">
    <property type="entry name" value="RAS"/>
    <property type="match status" value="1"/>
</dbReference>
<dbReference type="SMART" id="SM00173">
    <property type="entry name" value="RAS"/>
    <property type="match status" value="1"/>
</dbReference>
<protein>
    <submittedName>
        <fullName evidence="4 5">Intraflagellar transport protein 27 homolog</fullName>
    </submittedName>
</protein>
<dbReference type="SUPFAM" id="SSF52540">
    <property type="entry name" value="P-loop containing nucleoside triphosphate hydrolases"/>
    <property type="match status" value="1"/>
</dbReference>
<dbReference type="Proteomes" id="UP000515154">
    <property type="component" value="Linkage group LG3"/>
</dbReference>
<dbReference type="RefSeq" id="XP_036357416.1">
    <property type="nucleotide sequence ID" value="XM_036501523.1"/>
</dbReference>
<dbReference type="PRINTS" id="PR00449">
    <property type="entry name" value="RASTRNSFRMNG"/>
</dbReference>
<dbReference type="InterPro" id="IPR005225">
    <property type="entry name" value="Small_GTP-bd"/>
</dbReference>
<evidence type="ECO:0000313" key="6">
    <source>
        <dbReference type="RefSeq" id="XP_036357417.1"/>
    </source>
</evidence>
<keyword evidence="2" id="KW-0342">GTP-binding</keyword>
<dbReference type="RefSeq" id="XP_036357422.1">
    <property type="nucleotide sequence ID" value="XM_036501529.1"/>
</dbReference>
<proteinExistence type="predicted"/>